<keyword evidence="8" id="KW-0449">Lipoprotein</keyword>
<dbReference type="FunFam" id="3.30.2460.20:FF:000001">
    <property type="entry name" value="Wnt homolog"/>
    <property type="match status" value="1"/>
</dbReference>
<dbReference type="InterPro" id="IPR018161">
    <property type="entry name" value="Wnt_CS"/>
</dbReference>
<dbReference type="PANTHER" id="PTHR14776:SF1">
    <property type="entry name" value="CADHERIN-LIKE AND PC-ESTERASE DOMAIN-CONTAINING PROTEIN 1"/>
    <property type="match status" value="1"/>
</dbReference>
<dbReference type="STRING" id="52904.ENSSMAP00000018097"/>
<reference evidence="12 13" key="1">
    <citation type="submission" date="2017-12" db="EMBL/GenBank/DDBJ databases">
        <title>Integrating genomic resources of turbot (Scophthalmus maximus) in depth evaluation of genetic and physical mapping variation across individuals.</title>
        <authorList>
            <person name="Martinez P."/>
        </authorList>
    </citation>
    <scope>NUCLEOTIDE SEQUENCE [LARGE SCALE GENOMIC DNA]</scope>
</reference>
<keyword evidence="13" id="KW-1185">Reference proteome</keyword>
<comment type="subcellular location">
    <subcellularLocation>
        <location evidence="1 9">Secreted</location>
        <location evidence="1 9">Extracellular space</location>
        <location evidence="1 9">Extracellular matrix</location>
    </subcellularLocation>
</comment>
<accession>A0A2U9B378</accession>
<keyword evidence="7" id="KW-1015">Disulfide bond</keyword>
<proteinExistence type="inferred from homology"/>
<dbReference type="InterPro" id="IPR043158">
    <property type="entry name" value="Wnt_C"/>
</dbReference>
<evidence type="ECO:0000256" key="9">
    <source>
        <dbReference type="RuleBase" id="RU003500"/>
    </source>
</evidence>
<protein>
    <recommendedName>
        <fullName evidence="9">Protein Wnt</fullName>
    </recommendedName>
</protein>
<dbReference type="Gene3D" id="3.30.2460.20">
    <property type="match status" value="1"/>
</dbReference>
<dbReference type="Pfam" id="PF12733">
    <property type="entry name" value="Cadherin-like"/>
    <property type="match status" value="1"/>
</dbReference>
<dbReference type="PANTHER" id="PTHR14776">
    <property type="entry name" value="CADHERIN-LIKE AND PC-ESTERASE DOMAIN-CONTAINING PROTEIN 1"/>
    <property type="match status" value="1"/>
</dbReference>
<evidence type="ECO:0000313" key="13">
    <source>
        <dbReference type="Proteomes" id="UP000246464"/>
    </source>
</evidence>
<dbReference type="GO" id="GO:0048513">
    <property type="term" value="P:animal organ development"/>
    <property type="evidence" value="ECO:0007669"/>
    <property type="project" value="UniProtKB-ARBA"/>
</dbReference>
<feature type="domain" description="Cadherin-like beta-sandwich-like" evidence="11">
    <location>
        <begin position="469"/>
        <end position="553"/>
    </location>
</feature>
<keyword evidence="3 9" id="KW-0217">Developmental protein</keyword>
<organism evidence="12 13">
    <name type="scientific">Scophthalmus maximus</name>
    <name type="common">Turbot</name>
    <name type="synonym">Psetta maxima</name>
    <dbReference type="NCBI Taxonomy" id="52904"/>
    <lineage>
        <taxon>Eukaryota</taxon>
        <taxon>Metazoa</taxon>
        <taxon>Chordata</taxon>
        <taxon>Craniata</taxon>
        <taxon>Vertebrata</taxon>
        <taxon>Euteleostomi</taxon>
        <taxon>Actinopterygii</taxon>
        <taxon>Neopterygii</taxon>
        <taxon>Teleostei</taxon>
        <taxon>Neoteleostei</taxon>
        <taxon>Acanthomorphata</taxon>
        <taxon>Carangaria</taxon>
        <taxon>Pleuronectiformes</taxon>
        <taxon>Pleuronectoidei</taxon>
        <taxon>Scophthalmidae</taxon>
        <taxon>Scophthalmus</taxon>
    </lineage>
</organism>
<evidence type="ECO:0000313" key="12">
    <source>
        <dbReference type="EMBL" id="AWO98389.1"/>
    </source>
</evidence>
<dbReference type="PRINTS" id="PR01349">
    <property type="entry name" value="WNTPROTEIN"/>
</dbReference>
<evidence type="ECO:0000256" key="3">
    <source>
        <dbReference type="ARBA" id="ARBA00022473"/>
    </source>
</evidence>
<evidence type="ECO:0000256" key="2">
    <source>
        <dbReference type="ARBA" id="ARBA00005683"/>
    </source>
</evidence>
<name>A0A2U9B378_SCOMX</name>
<gene>
    <name evidence="12" type="ORF">SMAX5B_012274</name>
</gene>
<evidence type="ECO:0000256" key="7">
    <source>
        <dbReference type="ARBA" id="ARBA00023157"/>
    </source>
</evidence>
<evidence type="ECO:0000256" key="4">
    <source>
        <dbReference type="ARBA" id="ARBA00022525"/>
    </source>
</evidence>
<dbReference type="GO" id="GO:0005576">
    <property type="term" value="C:extracellular region"/>
    <property type="evidence" value="ECO:0007669"/>
    <property type="project" value="InterPro"/>
</dbReference>
<dbReference type="GO" id="GO:0005102">
    <property type="term" value="F:signaling receptor binding"/>
    <property type="evidence" value="ECO:0007669"/>
    <property type="project" value="InterPro"/>
</dbReference>
<dbReference type="PRINTS" id="PR01895">
    <property type="entry name" value="WNT16PROTEIN"/>
</dbReference>
<evidence type="ECO:0000259" key="11">
    <source>
        <dbReference type="Pfam" id="PF12733"/>
    </source>
</evidence>
<comment type="similarity">
    <text evidence="2 9">Belongs to the Wnt family.</text>
</comment>
<keyword evidence="5" id="KW-0272">Extracellular matrix</keyword>
<keyword evidence="4" id="KW-0964">Secreted</keyword>
<feature type="region of interest" description="Disordered" evidence="10">
    <location>
        <begin position="845"/>
        <end position="874"/>
    </location>
</feature>
<feature type="region of interest" description="Disordered" evidence="10">
    <location>
        <begin position="428"/>
        <end position="453"/>
    </location>
</feature>
<feature type="compositionally biased region" description="Low complexity" evidence="10">
    <location>
        <begin position="845"/>
        <end position="857"/>
    </location>
</feature>
<dbReference type="Pfam" id="PF00110">
    <property type="entry name" value="wnt"/>
    <property type="match status" value="1"/>
</dbReference>
<dbReference type="CDD" id="cd19344">
    <property type="entry name" value="Wnt_Wnt16"/>
    <property type="match status" value="1"/>
</dbReference>
<dbReference type="InterPro" id="IPR005817">
    <property type="entry name" value="Wnt"/>
</dbReference>
<feature type="compositionally biased region" description="Polar residues" evidence="10">
    <location>
        <begin position="435"/>
        <end position="447"/>
    </location>
</feature>
<dbReference type="EMBL" id="CP026244">
    <property type="protein sequence ID" value="AWO98389.1"/>
    <property type="molecule type" value="Genomic_DNA"/>
</dbReference>
<evidence type="ECO:0000256" key="6">
    <source>
        <dbReference type="ARBA" id="ARBA00022687"/>
    </source>
</evidence>
<dbReference type="Proteomes" id="UP000246464">
    <property type="component" value="Chromosome 2"/>
</dbReference>
<dbReference type="GO" id="GO:0016055">
    <property type="term" value="P:Wnt signaling pathway"/>
    <property type="evidence" value="ECO:0007669"/>
    <property type="project" value="UniProtKB-KW"/>
</dbReference>
<dbReference type="AlphaFoldDB" id="A0A2U9B378"/>
<dbReference type="InterPro" id="IPR025883">
    <property type="entry name" value="Cadherin-like_domain"/>
</dbReference>
<dbReference type="InterPro" id="IPR013304">
    <property type="entry name" value="Wnt16"/>
</dbReference>
<comment type="function">
    <text evidence="9">Ligand for members of the frizzled family of seven transmembrane receptors.</text>
</comment>
<keyword evidence="6 9" id="KW-0879">Wnt signaling pathway</keyword>
<evidence type="ECO:0000256" key="8">
    <source>
        <dbReference type="ARBA" id="ARBA00023288"/>
    </source>
</evidence>
<dbReference type="PROSITE" id="PS00246">
    <property type="entry name" value="WNT1"/>
    <property type="match status" value="1"/>
</dbReference>
<sequence>MLLRRRSWSGPLLLLGVAVCLVYQTLMVARNRLRSGPRPATGGKSTDELVRRFICSLEMFQGETQVQVGSQRRAVVLTGRRRVWDPEVQLYQRVLQQMDYDVHVSRYAETCSLLRANQGVSGWSLLLCLSGSERSCLRRISFSHLQRHQMVNLIPELREAFSDEGAGLCHLTGSDLPMRPHSCGSTNQKLSFPEDSPSPVQAQPPGLVAMVNVYVLVTLIRPLTSFLHNIVVVTTPEEQRGQPRKLRDFLLQQLGPASSHHALGQVKEVISEVLQAAAATNEKKQRVDRCVWCYQLLTFTLMFSRSVTPVIVQVDTDVTFSDRRDDTFDGQITKDLILEDTLNFLLTTHTHLSSGRQTEGQTEVRQDGGCRQTDGLCLSEDEFLLLHQFQRQMTTQSAFQLLHLSTCSVSDLLIRIICYYELQKNFSSRSDDTDASTNQEPGESSQDGAAGGGSCVDPHLRQIYSDPPLTLTPPFSPGVKQYRADVTFDTVMVRIRPVPVSSACRVHLDEHRGPRMANYPVGLGNSRISILVTDDGGSEPVVMTIYTVNVNRETRPSLPMFGDHVTCSFVQDCGLLVRPGRSCGLQPLVRSQGPRQTCSSGHQPGRWVVPCLSCSDNRTCDWREVAWQPDGCYHQLVDRPLLQDCLTDRKVLFIGDSTNRGMMYFLMERVNSSLEDWGKAHDLQVYRNLNQGRTLVSYSYYPQFWLEKEQRPTFRQALLQLLHRSRPLVNSNLTVLVVGGVQWLNTNHLRTVREVLDREALGDVLVVVKSLGMGFHLPVDGIRSLSLREIQDLDKDNDDIIATAKHHGYEAIDTFSITMGRHREFLQGQCACHFHKVERFCSSSTSSTNRTRVSSQSAEQGPEPDTFSYHVTGPVNQYETEPRAESGGSEVMETRHVCALTLLLVSVCPLCCRASWMWLGGTSAMVPEQLGCVDLPLNPRQQELCNKKTFLLPSIRDGARLAVSECQSQFRHERWNCSTAEQPPVFGHELTSGTKETAFIYAVMAAGLVHAVTRSCSQGNMTECGCDSRLQGGGSAAEGWHWGGCSDHIQYGTWFSRKFIDNAVKNMSTSRGGYTLITMNQHNTEAGRQAIDRTMLTDCRCHGVSGSCAVKTCWRTMAPFKLVGVYLKERYEQSVQVSDRSRRKTRRKVQRHLPIDKHQLIFFNKSPNYCLEDRRRGVAGTRGRRCNRTSAGPDGCNLLCCGRGYNTHVVRHVQRCECKFVWCCYVRCRRCESMNDMHTCK</sequence>
<evidence type="ECO:0000256" key="10">
    <source>
        <dbReference type="SAM" id="MobiDB-lite"/>
    </source>
</evidence>
<evidence type="ECO:0000256" key="1">
    <source>
        <dbReference type="ARBA" id="ARBA00004498"/>
    </source>
</evidence>
<evidence type="ECO:0000256" key="5">
    <source>
        <dbReference type="ARBA" id="ARBA00022530"/>
    </source>
</evidence>
<dbReference type="SMART" id="SM00097">
    <property type="entry name" value="WNT1"/>
    <property type="match status" value="1"/>
</dbReference>